<dbReference type="PANTHER" id="PTHR47354:SF5">
    <property type="entry name" value="PROTEIN RFBI"/>
    <property type="match status" value="1"/>
</dbReference>
<feature type="domain" description="FAD-binding FR-type" evidence="2">
    <location>
        <begin position="1"/>
        <end position="113"/>
    </location>
</feature>
<dbReference type="SUPFAM" id="SSF63380">
    <property type="entry name" value="Riboflavin synthase domain-like"/>
    <property type="match status" value="1"/>
</dbReference>
<name>A0A368N8J9_9EURY</name>
<dbReference type="RefSeq" id="WP_114447449.1">
    <property type="nucleotide sequence ID" value="NZ_QPHM01000001.1"/>
</dbReference>
<dbReference type="GO" id="GO:0016491">
    <property type="term" value="F:oxidoreductase activity"/>
    <property type="evidence" value="ECO:0007669"/>
    <property type="project" value="InterPro"/>
</dbReference>
<evidence type="ECO:0000313" key="3">
    <source>
        <dbReference type="EMBL" id="RCU45895.1"/>
    </source>
</evidence>
<dbReference type="InterPro" id="IPR039261">
    <property type="entry name" value="FNR_nucleotide-bd"/>
</dbReference>
<dbReference type="InterPro" id="IPR017938">
    <property type="entry name" value="Riboflavin_synthase-like_b-brl"/>
</dbReference>
<dbReference type="PROSITE" id="PS51384">
    <property type="entry name" value="FAD_FR"/>
    <property type="match status" value="1"/>
</dbReference>
<organism evidence="3 4">
    <name type="scientific">Haloplanus salinus</name>
    <dbReference type="NCBI Taxonomy" id="1126245"/>
    <lineage>
        <taxon>Archaea</taxon>
        <taxon>Methanobacteriati</taxon>
        <taxon>Methanobacteriota</taxon>
        <taxon>Stenosarchaea group</taxon>
        <taxon>Halobacteria</taxon>
        <taxon>Halobacteriales</taxon>
        <taxon>Haloferacaceae</taxon>
        <taxon>Haloplanus</taxon>
    </lineage>
</organism>
<dbReference type="CDD" id="cd00322">
    <property type="entry name" value="FNR_like"/>
    <property type="match status" value="1"/>
</dbReference>
<dbReference type="InterPro" id="IPR017927">
    <property type="entry name" value="FAD-bd_FR_type"/>
</dbReference>
<feature type="region of interest" description="Disordered" evidence="1">
    <location>
        <begin position="44"/>
        <end position="68"/>
    </location>
</feature>
<dbReference type="SUPFAM" id="SSF52343">
    <property type="entry name" value="Ferredoxin reductase-like, C-terminal NADP-linked domain"/>
    <property type="match status" value="1"/>
</dbReference>
<proteinExistence type="predicted"/>
<accession>A0A368N8J9</accession>
<protein>
    <submittedName>
        <fullName evidence="3">Oxidoreductase</fullName>
    </submittedName>
</protein>
<dbReference type="Gene3D" id="2.40.30.10">
    <property type="entry name" value="Translation factors"/>
    <property type="match status" value="1"/>
</dbReference>
<evidence type="ECO:0000259" key="2">
    <source>
        <dbReference type="PROSITE" id="PS51384"/>
    </source>
</evidence>
<evidence type="ECO:0000256" key="1">
    <source>
        <dbReference type="SAM" id="MobiDB-lite"/>
    </source>
</evidence>
<dbReference type="Pfam" id="PF00970">
    <property type="entry name" value="FAD_binding_6"/>
    <property type="match status" value="1"/>
</dbReference>
<gene>
    <name evidence="3" type="ORF">DU504_00390</name>
</gene>
<reference evidence="3 4" key="1">
    <citation type="submission" date="2018-07" db="EMBL/GenBank/DDBJ databases">
        <title>Genome sequences of Haloplanus salinus JCM 18368T.</title>
        <authorList>
            <person name="Kim Y.B."/>
            <person name="Roh S.W."/>
        </authorList>
    </citation>
    <scope>NUCLEOTIDE SEQUENCE [LARGE SCALE GENOMIC DNA]</scope>
    <source>
        <strain evidence="3 4">JCM 18368</strain>
    </source>
</reference>
<evidence type="ECO:0000313" key="4">
    <source>
        <dbReference type="Proteomes" id="UP000252189"/>
    </source>
</evidence>
<dbReference type="AlphaFoldDB" id="A0A368N8J9"/>
<dbReference type="Proteomes" id="UP000252189">
    <property type="component" value="Unassembled WGS sequence"/>
</dbReference>
<sequence>MVEVTVDAVEEVGTRTVALELRTPEGFDAEPGQFLLVRATVDGGGEQRSAGNRSETGDVEETGYYTLSSPDAEGTMEITVEYVPEGTLAPWLAERTPGDEIEIEGPFGDVRYTGDGPVVVLAEGPGIGPAVGIAERARGAGHDATVIFWGEDPPHRDRLDALDAGGATVLVVGSLDEAVDILTDAAAATVYVFGFESFVRDAKTVAEAAGVDDVRAENFGPR</sequence>
<dbReference type="InterPro" id="IPR008333">
    <property type="entry name" value="Cbr1-like_FAD-bd_dom"/>
</dbReference>
<dbReference type="InterPro" id="IPR050415">
    <property type="entry name" value="MRET"/>
</dbReference>
<dbReference type="PANTHER" id="PTHR47354">
    <property type="entry name" value="NADH OXIDOREDUCTASE HCR"/>
    <property type="match status" value="1"/>
</dbReference>
<comment type="caution">
    <text evidence="3">The sequence shown here is derived from an EMBL/GenBank/DDBJ whole genome shotgun (WGS) entry which is preliminary data.</text>
</comment>
<keyword evidence="4" id="KW-1185">Reference proteome</keyword>
<dbReference type="OrthoDB" id="35401at2157"/>
<dbReference type="EMBL" id="QPHM01000001">
    <property type="protein sequence ID" value="RCU45895.1"/>
    <property type="molecule type" value="Genomic_DNA"/>
</dbReference>